<feature type="domain" description="CheW-like" evidence="2">
    <location>
        <begin position="45"/>
        <end position="185"/>
    </location>
</feature>
<dbReference type="GO" id="GO:0006935">
    <property type="term" value="P:chemotaxis"/>
    <property type="evidence" value="ECO:0007669"/>
    <property type="project" value="InterPro"/>
</dbReference>
<dbReference type="InterPro" id="IPR002545">
    <property type="entry name" value="CheW-lke_dom"/>
</dbReference>
<dbReference type="PANTHER" id="PTHR22617">
    <property type="entry name" value="CHEMOTAXIS SENSOR HISTIDINE KINASE-RELATED"/>
    <property type="match status" value="1"/>
</dbReference>
<dbReference type="PROSITE" id="PS50851">
    <property type="entry name" value="CHEW"/>
    <property type="match status" value="1"/>
</dbReference>
<dbReference type="AlphaFoldDB" id="A0A916Y2U3"/>
<evidence type="ECO:0000256" key="1">
    <source>
        <dbReference type="SAM" id="MobiDB-lite"/>
    </source>
</evidence>
<dbReference type="PANTHER" id="PTHR22617:SF23">
    <property type="entry name" value="CHEMOTAXIS PROTEIN CHEW"/>
    <property type="match status" value="1"/>
</dbReference>
<comment type="caution">
    <text evidence="3">The sequence shown here is derived from an EMBL/GenBank/DDBJ whole genome shotgun (WGS) entry which is preliminary data.</text>
</comment>
<dbReference type="Pfam" id="PF01584">
    <property type="entry name" value="CheW"/>
    <property type="match status" value="1"/>
</dbReference>
<gene>
    <name evidence="3" type="primary">cheW</name>
    <name evidence="3" type="ORF">GCM10011335_33130</name>
</gene>
<dbReference type="EMBL" id="BMJJ01000008">
    <property type="protein sequence ID" value="GGD27430.1"/>
    <property type="molecule type" value="Genomic_DNA"/>
</dbReference>
<evidence type="ECO:0000313" key="3">
    <source>
        <dbReference type="EMBL" id="GGD27430.1"/>
    </source>
</evidence>
<organism evidence="3 4">
    <name type="scientific">Aureimonas glaciei</name>
    <dbReference type="NCBI Taxonomy" id="1776957"/>
    <lineage>
        <taxon>Bacteria</taxon>
        <taxon>Pseudomonadati</taxon>
        <taxon>Pseudomonadota</taxon>
        <taxon>Alphaproteobacteria</taxon>
        <taxon>Hyphomicrobiales</taxon>
        <taxon>Aurantimonadaceae</taxon>
        <taxon>Aureimonas</taxon>
    </lineage>
</organism>
<dbReference type="GO" id="GO:0007165">
    <property type="term" value="P:signal transduction"/>
    <property type="evidence" value="ECO:0007669"/>
    <property type="project" value="InterPro"/>
</dbReference>
<dbReference type="GO" id="GO:0005829">
    <property type="term" value="C:cytosol"/>
    <property type="evidence" value="ECO:0007669"/>
    <property type="project" value="TreeGrafter"/>
</dbReference>
<dbReference type="Gene3D" id="2.40.50.180">
    <property type="entry name" value="CheA-289, Domain 4"/>
    <property type="match status" value="1"/>
</dbReference>
<dbReference type="InterPro" id="IPR036061">
    <property type="entry name" value="CheW-like_dom_sf"/>
</dbReference>
<keyword evidence="4" id="KW-1185">Reference proteome</keyword>
<dbReference type="Proteomes" id="UP000613160">
    <property type="component" value="Unassembled WGS sequence"/>
</dbReference>
<proteinExistence type="predicted"/>
<evidence type="ECO:0000313" key="4">
    <source>
        <dbReference type="Proteomes" id="UP000613160"/>
    </source>
</evidence>
<dbReference type="Gene3D" id="2.30.30.40">
    <property type="entry name" value="SH3 Domains"/>
    <property type="match status" value="1"/>
</dbReference>
<sequence length="189" mass="20029">MLPHSDRRLTSRALRSGDPAVGEQRLAETHMAQRLDGPIAAKALGSELLSVRVGVQEFALDIMSVREIRGWMSSTPMPHSPPSVKGMINLRGVVLSVIDLGEHLGLAPVEPGPSAVVVVVQVEERLLGLLVDAVCDIITINAAMIQPTPDVGHSESQNSVSGLVMIDGRIVSILSVPHCFPERSAAIAA</sequence>
<reference evidence="3" key="2">
    <citation type="submission" date="2020-09" db="EMBL/GenBank/DDBJ databases">
        <authorList>
            <person name="Sun Q."/>
            <person name="Zhou Y."/>
        </authorList>
    </citation>
    <scope>NUCLEOTIDE SEQUENCE</scope>
    <source>
        <strain evidence="3">CGMCC 1.15493</strain>
    </source>
</reference>
<accession>A0A916Y2U3</accession>
<dbReference type="SUPFAM" id="SSF50341">
    <property type="entry name" value="CheW-like"/>
    <property type="match status" value="1"/>
</dbReference>
<reference evidence="3" key="1">
    <citation type="journal article" date="2014" name="Int. J. Syst. Evol. Microbiol.">
        <title>Complete genome sequence of Corynebacterium casei LMG S-19264T (=DSM 44701T), isolated from a smear-ripened cheese.</title>
        <authorList>
            <consortium name="US DOE Joint Genome Institute (JGI-PGF)"/>
            <person name="Walter F."/>
            <person name="Albersmeier A."/>
            <person name="Kalinowski J."/>
            <person name="Ruckert C."/>
        </authorList>
    </citation>
    <scope>NUCLEOTIDE SEQUENCE</scope>
    <source>
        <strain evidence="3">CGMCC 1.15493</strain>
    </source>
</reference>
<dbReference type="InterPro" id="IPR039315">
    <property type="entry name" value="CheW"/>
</dbReference>
<feature type="region of interest" description="Disordered" evidence="1">
    <location>
        <begin position="1"/>
        <end position="21"/>
    </location>
</feature>
<dbReference type="SMART" id="SM00260">
    <property type="entry name" value="CheW"/>
    <property type="match status" value="1"/>
</dbReference>
<name>A0A916Y2U3_9HYPH</name>
<protein>
    <submittedName>
        <fullName evidence="3">Chemotaxis protein CheW</fullName>
    </submittedName>
</protein>
<evidence type="ECO:0000259" key="2">
    <source>
        <dbReference type="PROSITE" id="PS50851"/>
    </source>
</evidence>